<dbReference type="SUPFAM" id="SSF103481">
    <property type="entry name" value="Multidrug resistance efflux transporter EmrE"/>
    <property type="match status" value="2"/>
</dbReference>
<feature type="transmembrane region" description="Helical" evidence="6">
    <location>
        <begin position="279"/>
        <end position="296"/>
    </location>
</feature>
<gene>
    <name evidence="8" type="ORF">HNQ81_000434</name>
</gene>
<accession>A0A840UK61</accession>
<evidence type="ECO:0000256" key="6">
    <source>
        <dbReference type="SAM" id="Phobius"/>
    </source>
</evidence>
<dbReference type="EMBL" id="JACHEO010000001">
    <property type="protein sequence ID" value="MBB5346727.1"/>
    <property type="molecule type" value="Genomic_DNA"/>
</dbReference>
<proteinExistence type="inferred from homology"/>
<evidence type="ECO:0000256" key="1">
    <source>
        <dbReference type="ARBA" id="ARBA00004141"/>
    </source>
</evidence>
<organism evidence="8 9">
    <name type="scientific">Desulfoprunum benzoelyticum</name>
    <dbReference type="NCBI Taxonomy" id="1506996"/>
    <lineage>
        <taxon>Bacteria</taxon>
        <taxon>Pseudomonadati</taxon>
        <taxon>Thermodesulfobacteriota</taxon>
        <taxon>Desulfobulbia</taxon>
        <taxon>Desulfobulbales</taxon>
        <taxon>Desulfobulbaceae</taxon>
        <taxon>Desulfoprunum</taxon>
    </lineage>
</organism>
<comment type="similarity">
    <text evidence="2">Belongs to the EamA transporter family.</text>
</comment>
<dbReference type="Pfam" id="PF00892">
    <property type="entry name" value="EamA"/>
    <property type="match status" value="2"/>
</dbReference>
<feature type="transmembrane region" description="Helical" evidence="6">
    <location>
        <begin position="45"/>
        <end position="63"/>
    </location>
</feature>
<comment type="subcellular location">
    <subcellularLocation>
        <location evidence="1">Membrane</location>
        <topology evidence="1">Multi-pass membrane protein</topology>
    </subcellularLocation>
</comment>
<evidence type="ECO:0000259" key="7">
    <source>
        <dbReference type="Pfam" id="PF00892"/>
    </source>
</evidence>
<dbReference type="PANTHER" id="PTHR32322">
    <property type="entry name" value="INNER MEMBRANE TRANSPORTER"/>
    <property type="match status" value="1"/>
</dbReference>
<dbReference type="RefSeq" id="WP_183347825.1">
    <property type="nucleotide sequence ID" value="NZ_JACHEO010000001.1"/>
</dbReference>
<dbReference type="Proteomes" id="UP000539642">
    <property type="component" value="Unassembled WGS sequence"/>
</dbReference>
<feature type="transmembrane region" description="Helical" evidence="6">
    <location>
        <begin position="221"/>
        <end position="242"/>
    </location>
</feature>
<evidence type="ECO:0000313" key="9">
    <source>
        <dbReference type="Proteomes" id="UP000539642"/>
    </source>
</evidence>
<feature type="domain" description="EamA" evidence="7">
    <location>
        <begin position="13"/>
        <end position="146"/>
    </location>
</feature>
<comment type="caution">
    <text evidence="8">The sequence shown here is derived from an EMBL/GenBank/DDBJ whole genome shotgun (WGS) entry which is preliminary data.</text>
</comment>
<dbReference type="GO" id="GO:0016020">
    <property type="term" value="C:membrane"/>
    <property type="evidence" value="ECO:0007669"/>
    <property type="project" value="UniProtKB-SubCell"/>
</dbReference>
<evidence type="ECO:0000313" key="8">
    <source>
        <dbReference type="EMBL" id="MBB5346727.1"/>
    </source>
</evidence>
<evidence type="ECO:0000256" key="4">
    <source>
        <dbReference type="ARBA" id="ARBA00022989"/>
    </source>
</evidence>
<dbReference type="PANTHER" id="PTHR32322:SF2">
    <property type="entry name" value="EAMA DOMAIN-CONTAINING PROTEIN"/>
    <property type="match status" value="1"/>
</dbReference>
<feature type="transmembrane region" description="Helical" evidence="6">
    <location>
        <begin position="254"/>
        <end position="273"/>
    </location>
</feature>
<feature type="domain" description="EamA" evidence="7">
    <location>
        <begin position="161"/>
        <end position="296"/>
    </location>
</feature>
<name>A0A840UK61_9BACT</name>
<evidence type="ECO:0000256" key="3">
    <source>
        <dbReference type="ARBA" id="ARBA00022692"/>
    </source>
</evidence>
<keyword evidence="9" id="KW-1185">Reference proteome</keyword>
<keyword evidence="4 6" id="KW-1133">Transmembrane helix</keyword>
<feature type="transmembrane region" description="Helical" evidence="6">
    <location>
        <begin position="188"/>
        <end position="209"/>
    </location>
</feature>
<evidence type="ECO:0000256" key="5">
    <source>
        <dbReference type="ARBA" id="ARBA00023136"/>
    </source>
</evidence>
<feature type="transmembrane region" description="Helical" evidence="6">
    <location>
        <begin position="100"/>
        <end position="122"/>
    </location>
</feature>
<keyword evidence="3 6" id="KW-0812">Transmembrane</keyword>
<evidence type="ECO:0000256" key="2">
    <source>
        <dbReference type="ARBA" id="ARBA00007362"/>
    </source>
</evidence>
<keyword evidence="5 6" id="KW-0472">Membrane</keyword>
<sequence>MNSRRLFGLANSPYLLLILAVFFWAGNFIVGRAVRADVPPVALAFWRWFIASILVTIPAWRHLPGDMALLRRGWLAVVLLSIAGIASFNTLLYIGLQYTIAVNALLMQSLMPVLIVALSFLYFRERISAVQAGGVVVSLAGAVVIIGQGSLDALLSLSINRGDVLVFIAVVGYAGYSIGLRKRPAVHPLSFVTATFIVGDLLLLPFYIWEFMAGHRLHIDAATVMAVGYVSVFPSIVSYLCFNRGVELVGANRAGMFIHLLPVFGSVMAIVFLGEVLRWYHAGGIILIASGIFMATRRGR</sequence>
<dbReference type="AlphaFoldDB" id="A0A840UK61"/>
<dbReference type="InterPro" id="IPR050638">
    <property type="entry name" value="AA-Vitamin_Transporters"/>
</dbReference>
<feature type="transmembrane region" description="Helical" evidence="6">
    <location>
        <begin position="129"/>
        <end position="147"/>
    </location>
</feature>
<feature type="transmembrane region" description="Helical" evidence="6">
    <location>
        <begin position="75"/>
        <end position="94"/>
    </location>
</feature>
<reference evidence="8 9" key="1">
    <citation type="submission" date="2020-08" db="EMBL/GenBank/DDBJ databases">
        <title>Genomic Encyclopedia of Type Strains, Phase IV (KMG-IV): sequencing the most valuable type-strain genomes for metagenomic binning, comparative biology and taxonomic classification.</title>
        <authorList>
            <person name="Goeker M."/>
        </authorList>
    </citation>
    <scope>NUCLEOTIDE SEQUENCE [LARGE SCALE GENOMIC DNA]</scope>
    <source>
        <strain evidence="8 9">DSM 28570</strain>
    </source>
</reference>
<protein>
    <submittedName>
        <fullName evidence="8">Drug/metabolite transporter (DMT)-like permease</fullName>
    </submittedName>
</protein>
<feature type="transmembrane region" description="Helical" evidence="6">
    <location>
        <begin position="153"/>
        <end position="176"/>
    </location>
</feature>
<dbReference type="InterPro" id="IPR037185">
    <property type="entry name" value="EmrE-like"/>
</dbReference>
<dbReference type="InterPro" id="IPR000620">
    <property type="entry name" value="EamA_dom"/>
</dbReference>